<accession>A0A2Z2HQ39</accession>
<dbReference type="RefSeq" id="WP_192866139.1">
    <property type="nucleotide sequence ID" value="NZ_CP021324.1"/>
</dbReference>
<keyword evidence="2" id="KW-1185">Reference proteome</keyword>
<organism evidence="1 2">
    <name type="scientific">Candidatus Nitrosomarinus catalinensis</name>
    <dbReference type="NCBI Taxonomy" id="1898749"/>
    <lineage>
        <taxon>Archaea</taxon>
        <taxon>Nitrososphaerota</taxon>
        <taxon>Nitrososphaeria</taxon>
        <taxon>Nitrosopumilales</taxon>
        <taxon>Nitrosopumilaceae</taxon>
        <taxon>Candidatus Nitrosomarinus</taxon>
    </lineage>
</organism>
<name>A0A2Z2HQ39_9ARCH</name>
<gene>
    <name evidence="1" type="ORF">NMSP_0998</name>
</gene>
<evidence type="ECO:0000313" key="1">
    <source>
        <dbReference type="EMBL" id="ARS64616.1"/>
    </source>
</evidence>
<dbReference type="OrthoDB" id="2955at2157"/>
<dbReference type="GeneID" id="59167107"/>
<dbReference type="Proteomes" id="UP000249949">
    <property type="component" value="Chromosome"/>
</dbReference>
<dbReference type="KEGG" id="nct:NMSP_0998"/>
<sequence length="46" mass="4645">MANMKCVSCGIGFFSPTGSNKCSRCAGKESQGTEGHDSCGCGGHNC</sequence>
<dbReference type="AlphaFoldDB" id="A0A2Z2HQ39"/>
<dbReference type="EMBL" id="CP021324">
    <property type="protein sequence ID" value="ARS64616.1"/>
    <property type="molecule type" value="Genomic_DNA"/>
</dbReference>
<protein>
    <submittedName>
        <fullName evidence="1">Uncharacterized protein</fullName>
    </submittedName>
</protein>
<reference evidence="1 2" key="1">
    <citation type="journal article" date="2017" name="Environ. Microbiol.">
        <title>Genome and epigenome of a novel marine Thaumarchaeota strain suggest viral infection, phosphorothioation DNA modification and multiple restriction systems.</title>
        <authorList>
            <person name="Ahlgren N.A."/>
            <person name="Chen Y."/>
            <person name="Needham D.M."/>
            <person name="Parada A.E."/>
            <person name="Sachdeva R."/>
            <person name="Trinh V."/>
            <person name="Chen T."/>
            <person name="Fuhrman J.A."/>
        </authorList>
    </citation>
    <scope>NUCLEOTIDE SEQUENCE [LARGE SCALE GENOMIC DNA]</scope>
    <source>
        <strain evidence="1 2">SPOT01</strain>
    </source>
</reference>
<proteinExistence type="predicted"/>
<evidence type="ECO:0000313" key="2">
    <source>
        <dbReference type="Proteomes" id="UP000249949"/>
    </source>
</evidence>